<comment type="caution">
    <text evidence="1">The sequence shown here is derived from an EMBL/GenBank/DDBJ whole genome shotgun (WGS) entry which is preliminary data.</text>
</comment>
<reference evidence="1" key="1">
    <citation type="journal article" date="2022" name="bioRxiv">
        <title>Sequencing and chromosome-scale assembly of the giantPleurodeles waltlgenome.</title>
        <authorList>
            <person name="Brown T."/>
            <person name="Elewa A."/>
            <person name="Iarovenko S."/>
            <person name="Subramanian E."/>
            <person name="Araus A.J."/>
            <person name="Petzold A."/>
            <person name="Susuki M."/>
            <person name="Suzuki K.-i.T."/>
            <person name="Hayashi T."/>
            <person name="Toyoda A."/>
            <person name="Oliveira C."/>
            <person name="Osipova E."/>
            <person name="Leigh N.D."/>
            <person name="Simon A."/>
            <person name="Yun M.H."/>
        </authorList>
    </citation>
    <scope>NUCLEOTIDE SEQUENCE</scope>
    <source>
        <strain evidence="1">20211129_DDA</strain>
        <tissue evidence="1">Liver</tissue>
    </source>
</reference>
<proteinExistence type="predicted"/>
<sequence length="186" mass="20152">MIAGSFGAAAVFSGQSAARLLEGRCAARCAAKGAMHRLARLAAARATLGQPLPCLLFTSCCTFTGGAALCGWLLMAPKAIKTPLTLRGKPSLEATAVRREKKQLAPTLKARTGAQGKGAQQDSVQDDVALLVKKWELRAERACEDSARELSYLCLSRKQKYSLSYDENQFQHLIGLLRLMQKLRQT</sequence>
<name>A0AAV7TFZ2_PLEWA</name>
<protein>
    <submittedName>
        <fullName evidence="1">Uncharacterized protein</fullName>
    </submittedName>
</protein>
<dbReference type="Proteomes" id="UP001066276">
    <property type="component" value="Chromosome 3_2"/>
</dbReference>
<organism evidence="1 2">
    <name type="scientific">Pleurodeles waltl</name>
    <name type="common">Iberian ribbed newt</name>
    <dbReference type="NCBI Taxonomy" id="8319"/>
    <lineage>
        <taxon>Eukaryota</taxon>
        <taxon>Metazoa</taxon>
        <taxon>Chordata</taxon>
        <taxon>Craniata</taxon>
        <taxon>Vertebrata</taxon>
        <taxon>Euteleostomi</taxon>
        <taxon>Amphibia</taxon>
        <taxon>Batrachia</taxon>
        <taxon>Caudata</taxon>
        <taxon>Salamandroidea</taxon>
        <taxon>Salamandridae</taxon>
        <taxon>Pleurodelinae</taxon>
        <taxon>Pleurodeles</taxon>
    </lineage>
</organism>
<dbReference type="AlphaFoldDB" id="A0AAV7TFZ2"/>
<accession>A0AAV7TFZ2</accession>
<gene>
    <name evidence="1" type="ORF">NDU88_000791</name>
</gene>
<keyword evidence="2" id="KW-1185">Reference proteome</keyword>
<evidence type="ECO:0000313" key="1">
    <source>
        <dbReference type="EMBL" id="KAJ1175503.1"/>
    </source>
</evidence>
<dbReference type="EMBL" id="JANPWB010000006">
    <property type="protein sequence ID" value="KAJ1175503.1"/>
    <property type="molecule type" value="Genomic_DNA"/>
</dbReference>
<evidence type="ECO:0000313" key="2">
    <source>
        <dbReference type="Proteomes" id="UP001066276"/>
    </source>
</evidence>